<reference evidence="8" key="1">
    <citation type="submission" date="2020-07" db="EMBL/GenBank/DDBJ databases">
        <title>The High-quality genome of the commercially important snow crab, Chionoecetes opilio.</title>
        <authorList>
            <person name="Jeong J.-H."/>
            <person name="Ryu S."/>
        </authorList>
    </citation>
    <scope>NUCLEOTIDE SEQUENCE</scope>
    <source>
        <strain evidence="8">MADBK_172401_WGS</strain>
        <tissue evidence="8">Digestive gland</tissue>
    </source>
</reference>
<feature type="transmembrane region" description="Helical" evidence="7">
    <location>
        <begin position="7"/>
        <end position="36"/>
    </location>
</feature>
<feature type="transmembrane region" description="Helical" evidence="7">
    <location>
        <begin position="121"/>
        <end position="154"/>
    </location>
</feature>
<dbReference type="AlphaFoldDB" id="A0A8J5CL59"/>
<feature type="transmembrane region" description="Helical" evidence="7">
    <location>
        <begin position="73"/>
        <end position="101"/>
    </location>
</feature>
<evidence type="ECO:0000256" key="6">
    <source>
        <dbReference type="ARBA" id="ARBA00023180"/>
    </source>
</evidence>
<evidence type="ECO:0000256" key="2">
    <source>
        <dbReference type="ARBA" id="ARBA00009172"/>
    </source>
</evidence>
<feature type="transmembrane region" description="Helical" evidence="7">
    <location>
        <begin position="48"/>
        <end position="66"/>
    </location>
</feature>
<dbReference type="GO" id="GO:0055120">
    <property type="term" value="C:striated muscle dense body"/>
    <property type="evidence" value="ECO:0007669"/>
    <property type="project" value="TreeGrafter"/>
</dbReference>
<feature type="transmembrane region" description="Helical" evidence="7">
    <location>
        <begin position="235"/>
        <end position="253"/>
    </location>
</feature>
<keyword evidence="6" id="KW-0325">Glycoprotein</keyword>
<dbReference type="Pfam" id="PF05978">
    <property type="entry name" value="UNC-93"/>
    <property type="match status" value="2"/>
</dbReference>
<feature type="transmembrane region" description="Helical" evidence="7">
    <location>
        <begin position="580"/>
        <end position="608"/>
    </location>
</feature>
<dbReference type="InterPro" id="IPR036259">
    <property type="entry name" value="MFS_trans_sf"/>
</dbReference>
<dbReference type="EMBL" id="JACEEZ010020535">
    <property type="protein sequence ID" value="KAG0714439.1"/>
    <property type="molecule type" value="Genomic_DNA"/>
</dbReference>
<feature type="transmembrane region" description="Helical" evidence="7">
    <location>
        <begin position="435"/>
        <end position="453"/>
    </location>
</feature>
<dbReference type="InterPro" id="IPR010291">
    <property type="entry name" value="Ion_channel_UNC-93"/>
</dbReference>
<keyword evidence="4 7" id="KW-1133">Transmembrane helix</keyword>
<comment type="subcellular location">
    <subcellularLocation>
        <location evidence="1">Membrane</location>
        <topology evidence="1">Multi-pass membrane protein</topology>
    </subcellularLocation>
</comment>
<feature type="transmembrane region" description="Helical" evidence="7">
    <location>
        <begin position="555"/>
        <end position="574"/>
    </location>
</feature>
<proteinExistence type="inferred from homology"/>
<keyword evidence="5 7" id="KW-0472">Membrane</keyword>
<keyword evidence="9" id="KW-1185">Reference proteome</keyword>
<feature type="transmembrane region" description="Helical" evidence="7">
    <location>
        <begin position="321"/>
        <end position="339"/>
    </location>
</feature>
<dbReference type="PANTHER" id="PTHR19444">
    <property type="entry name" value="UNC-93 RELATED"/>
    <property type="match status" value="1"/>
</dbReference>
<keyword evidence="3 7" id="KW-0812">Transmembrane</keyword>
<protein>
    <submittedName>
        <fullName evidence="8">UNC93-like protein</fullName>
    </submittedName>
</protein>
<comment type="caution">
    <text evidence="8">The sequence shown here is derived from an EMBL/GenBank/DDBJ whole genome shotgun (WGS) entry which is preliminary data.</text>
</comment>
<evidence type="ECO:0000256" key="1">
    <source>
        <dbReference type="ARBA" id="ARBA00004141"/>
    </source>
</evidence>
<evidence type="ECO:0000313" key="8">
    <source>
        <dbReference type="EMBL" id="KAG0714439.1"/>
    </source>
</evidence>
<name>A0A8J5CL59_CHIOP</name>
<dbReference type="InterPro" id="IPR051951">
    <property type="entry name" value="UNC-93_regulatory"/>
</dbReference>
<comment type="similarity">
    <text evidence="2">Belongs to the unc-93 family.</text>
</comment>
<gene>
    <name evidence="8" type="ORF">GWK47_014155</name>
</gene>
<evidence type="ECO:0000256" key="4">
    <source>
        <dbReference type="ARBA" id="ARBA00022989"/>
    </source>
</evidence>
<evidence type="ECO:0000256" key="3">
    <source>
        <dbReference type="ARBA" id="ARBA00022692"/>
    </source>
</evidence>
<dbReference type="Gene3D" id="1.20.1250.20">
    <property type="entry name" value="MFS general substrate transporter like domains"/>
    <property type="match status" value="2"/>
</dbReference>
<feature type="transmembrane region" description="Helical" evidence="7">
    <location>
        <begin position="644"/>
        <end position="661"/>
    </location>
</feature>
<organism evidence="8 9">
    <name type="scientific">Chionoecetes opilio</name>
    <name type="common">Atlantic snow crab</name>
    <name type="synonym">Cancer opilio</name>
    <dbReference type="NCBI Taxonomy" id="41210"/>
    <lineage>
        <taxon>Eukaryota</taxon>
        <taxon>Metazoa</taxon>
        <taxon>Ecdysozoa</taxon>
        <taxon>Arthropoda</taxon>
        <taxon>Crustacea</taxon>
        <taxon>Multicrustacea</taxon>
        <taxon>Malacostraca</taxon>
        <taxon>Eumalacostraca</taxon>
        <taxon>Eucarida</taxon>
        <taxon>Decapoda</taxon>
        <taxon>Pleocyemata</taxon>
        <taxon>Brachyura</taxon>
        <taxon>Eubrachyura</taxon>
        <taxon>Majoidea</taxon>
        <taxon>Majidae</taxon>
        <taxon>Chionoecetes</taxon>
    </lineage>
</organism>
<evidence type="ECO:0000256" key="7">
    <source>
        <dbReference type="SAM" id="Phobius"/>
    </source>
</evidence>
<feature type="transmembrane region" description="Helical" evidence="7">
    <location>
        <begin position="273"/>
        <end position="291"/>
    </location>
</feature>
<dbReference type="Proteomes" id="UP000770661">
    <property type="component" value="Unassembled WGS sequence"/>
</dbReference>
<sequence>MLSSLQAYVSCGLGVHMVGYVMICYGVCDAICSITFSPLVKTVGRVPIFTMGALINLGIIITLRYWSPHPDDIVLFFVMAGLWGVSDAVWQTQINAFYGVIFPGESEAAFSNYRLWESLGYIFTYVGSSTVCIGTKLSNVLVSLIFGIIGYYAIEAIERRGGLRKDENDFTMKDSQPSGVDNPAFDTDYGLQVTESKVQKDEDDGSVIGGAVAEGSPERGSVEGGEDNSVLTRAIFKNIIIISIAFTFLFTAYNSMANLQSSINKTNGTVSLTTVYAALVVSCCFLPSLLIKILKTKYTMALCMLGYSSYIAAQFSPSLATLLPTAVLVGLGAAPMWSAKCSYLTMVGTKYAELTGQDKEVVITRYFGIFFLFFQSTQVWGNLISSTVLSVGVDKNMTKVVPENCGYDFCLWNVNDTDTSDGEDVIPEWQRYTMAGIYMVFALLASVIIAVLVDPVTRFVGEKGETAAIEGKSAVQLLVATFYQLRHPYQLLIIPLTIWSGVEQGFFQSDYTAAYVSCGLGVHMVGYVMICYGVCDAICSITFSPLVKKVGRVPIFTMGALVNLGVIITLRFWSPDPDDTAIFFVLAGLWGVSDAVWQTQINAFYGVIFPGQAEAAFSNYRLWESVGFIITFATSTGLCVSSKVTIVLVFLCVGIVGYYAIEFAYGQFAYGQFAYGQFAYGQFAYGQFAYGQFAYGQFAYGQFAYGQFAYGQFAYGQFAYGQFAYGQFAYGQFAYGQFAYGQFAYGHFAYGQFAYGQFAYGQFAYGQFAYGQFAYGQFAYGQFAYGQFAYGQFAYRTICLPDILPTDNLPTDTLPTGHFTYRTICLRTLCLPDILPTGQYGEVTT</sequence>
<dbReference type="GO" id="GO:0043266">
    <property type="term" value="P:regulation of potassium ion transport"/>
    <property type="evidence" value="ECO:0007669"/>
    <property type="project" value="TreeGrafter"/>
</dbReference>
<dbReference type="OrthoDB" id="78663at2759"/>
<evidence type="ECO:0000256" key="5">
    <source>
        <dbReference type="ARBA" id="ARBA00023136"/>
    </source>
</evidence>
<dbReference type="GO" id="GO:0006937">
    <property type="term" value="P:regulation of muscle contraction"/>
    <property type="evidence" value="ECO:0007669"/>
    <property type="project" value="TreeGrafter"/>
</dbReference>
<dbReference type="FunFam" id="1.20.1250.20:FF:000290">
    <property type="entry name" value="Unc-93 homolog A"/>
    <property type="match status" value="1"/>
</dbReference>
<dbReference type="GO" id="GO:0005886">
    <property type="term" value="C:plasma membrane"/>
    <property type="evidence" value="ECO:0007669"/>
    <property type="project" value="TreeGrafter"/>
</dbReference>
<dbReference type="SUPFAM" id="SSF103473">
    <property type="entry name" value="MFS general substrate transporter"/>
    <property type="match status" value="2"/>
</dbReference>
<accession>A0A8J5CL59</accession>
<evidence type="ECO:0000313" key="9">
    <source>
        <dbReference type="Proteomes" id="UP000770661"/>
    </source>
</evidence>
<dbReference type="PANTHER" id="PTHR19444:SF13">
    <property type="entry name" value="PROTEIN UNC-93 HOMOLOG A"/>
    <property type="match status" value="1"/>
</dbReference>
<dbReference type="GO" id="GO:0015459">
    <property type="term" value="F:potassium channel regulator activity"/>
    <property type="evidence" value="ECO:0007669"/>
    <property type="project" value="TreeGrafter"/>
</dbReference>